<accession>X1C8A2</accession>
<feature type="non-terminal residue" evidence="1">
    <location>
        <position position="1"/>
    </location>
</feature>
<dbReference type="AlphaFoldDB" id="X1C8A2"/>
<name>X1C8A2_9ZZZZ</name>
<reference evidence="1" key="1">
    <citation type="journal article" date="2014" name="Front. Microbiol.">
        <title>High frequency of phylogenetically diverse reductive dehalogenase-homologous genes in deep subseafloor sedimentary metagenomes.</title>
        <authorList>
            <person name="Kawai M."/>
            <person name="Futagami T."/>
            <person name="Toyoda A."/>
            <person name="Takaki Y."/>
            <person name="Nishi S."/>
            <person name="Hori S."/>
            <person name="Arai W."/>
            <person name="Tsubouchi T."/>
            <person name="Morono Y."/>
            <person name="Uchiyama I."/>
            <person name="Ito T."/>
            <person name="Fujiyama A."/>
            <person name="Inagaki F."/>
            <person name="Takami H."/>
        </authorList>
    </citation>
    <scope>NUCLEOTIDE SEQUENCE</scope>
    <source>
        <strain evidence="1">Expedition CK06-06</strain>
    </source>
</reference>
<dbReference type="EMBL" id="BART01025682">
    <property type="protein sequence ID" value="GAH03607.1"/>
    <property type="molecule type" value="Genomic_DNA"/>
</dbReference>
<gene>
    <name evidence="1" type="ORF">S01H4_46039</name>
</gene>
<sequence length="280" mass="31234">VALAGLVVPHFQGIRTNFSSIFDPIALGVARAGFTVGEDVGISKLGAGRMNPAHLKRLVSIKKVLDTVLDPDETYLDMSGRSAQYYYFQRRPPIEVGAIYNLVGVAQQMRAIASLKSHRPKAIVIGANNKLFDGGPASLRSPLLYRFVILQPGFVQVSIDGIDWLIARDRLNRLPDLDLLETFELNDVFPNRIHELFKTTDLKYIPASWGRSASTLEPKMTVIQFVNKNKQPWVHSVNSLENGHFLVTGDDPHVRFNVSSWELKGQDAGILGFDFFCEKL</sequence>
<protein>
    <submittedName>
        <fullName evidence="1">Uncharacterized protein</fullName>
    </submittedName>
</protein>
<organism evidence="1">
    <name type="scientific">marine sediment metagenome</name>
    <dbReference type="NCBI Taxonomy" id="412755"/>
    <lineage>
        <taxon>unclassified sequences</taxon>
        <taxon>metagenomes</taxon>
        <taxon>ecological metagenomes</taxon>
    </lineage>
</organism>
<proteinExistence type="predicted"/>
<feature type="non-terminal residue" evidence="1">
    <location>
        <position position="280"/>
    </location>
</feature>
<comment type="caution">
    <text evidence="1">The sequence shown here is derived from an EMBL/GenBank/DDBJ whole genome shotgun (WGS) entry which is preliminary data.</text>
</comment>
<evidence type="ECO:0000313" key="1">
    <source>
        <dbReference type="EMBL" id="GAH03607.1"/>
    </source>
</evidence>